<evidence type="ECO:0000313" key="2">
    <source>
        <dbReference type="Proteomes" id="UP000265520"/>
    </source>
</evidence>
<proteinExistence type="predicted"/>
<dbReference type="AlphaFoldDB" id="A0A392UEW1"/>
<name>A0A392UEW1_9FABA</name>
<dbReference type="EMBL" id="LXQA010786539">
    <property type="protein sequence ID" value="MCI70956.1"/>
    <property type="molecule type" value="Genomic_DNA"/>
</dbReference>
<comment type="caution">
    <text evidence="1">The sequence shown here is derived from an EMBL/GenBank/DDBJ whole genome shotgun (WGS) entry which is preliminary data.</text>
</comment>
<sequence>MTCAARRVVFVRAGFFWFLRRAQVCAAPRAGLGD</sequence>
<evidence type="ECO:0000313" key="1">
    <source>
        <dbReference type="EMBL" id="MCI70956.1"/>
    </source>
</evidence>
<accession>A0A392UEW1</accession>
<dbReference type="Proteomes" id="UP000265520">
    <property type="component" value="Unassembled WGS sequence"/>
</dbReference>
<keyword evidence="2" id="KW-1185">Reference proteome</keyword>
<organism evidence="1 2">
    <name type="scientific">Trifolium medium</name>
    <dbReference type="NCBI Taxonomy" id="97028"/>
    <lineage>
        <taxon>Eukaryota</taxon>
        <taxon>Viridiplantae</taxon>
        <taxon>Streptophyta</taxon>
        <taxon>Embryophyta</taxon>
        <taxon>Tracheophyta</taxon>
        <taxon>Spermatophyta</taxon>
        <taxon>Magnoliopsida</taxon>
        <taxon>eudicotyledons</taxon>
        <taxon>Gunneridae</taxon>
        <taxon>Pentapetalae</taxon>
        <taxon>rosids</taxon>
        <taxon>fabids</taxon>
        <taxon>Fabales</taxon>
        <taxon>Fabaceae</taxon>
        <taxon>Papilionoideae</taxon>
        <taxon>50 kb inversion clade</taxon>
        <taxon>NPAAA clade</taxon>
        <taxon>Hologalegina</taxon>
        <taxon>IRL clade</taxon>
        <taxon>Trifolieae</taxon>
        <taxon>Trifolium</taxon>
    </lineage>
</organism>
<reference evidence="1 2" key="1">
    <citation type="journal article" date="2018" name="Front. Plant Sci.">
        <title>Red Clover (Trifolium pratense) and Zigzag Clover (T. medium) - A Picture of Genomic Similarities and Differences.</title>
        <authorList>
            <person name="Dluhosova J."/>
            <person name="Istvanek J."/>
            <person name="Nedelnik J."/>
            <person name="Repkova J."/>
        </authorList>
    </citation>
    <scope>NUCLEOTIDE SEQUENCE [LARGE SCALE GENOMIC DNA]</scope>
    <source>
        <strain evidence="2">cv. 10/8</strain>
        <tissue evidence="1">Leaf</tissue>
    </source>
</reference>
<protein>
    <submittedName>
        <fullName evidence="1">Uncharacterized protein</fullName>
    </submittedName>
</protein>